<protein>
    <submittedName>
        <fullName evidence="1">Jg19825 protein</fullName>
    </submittedName>
</protein>
<name>A0A8S4SCH3_9NEOP</name>
<proteinExistence type="predicted"/>
<dbReference type="EMBL" id="CAKXAJ010026312">
    <property type="protein sequence ID" value="CAH2266649.1"/>
    <property type="molecule type" value="Genomic_DNA"/>
</dbReference>
<dbReference type="Proteomes" id="UP000838756">
    <property type="component" value="Unassembled WGS sequence"/>
</dbReference>
<gene>
    <name evidence="1" type="primary">jg19825</name>
    <name evidence="1" type="ORF">PAEG_LOCUS25361</name>
</gene>
<dbReference type="OrthoDB" id="7481196at2759"/>
<accession>A0A8S4SCH3</accession>
<comment type="caution">
    <text evidence="1">The sequence shown here is derived from an EMBL/GenBank/DDBJ whole genome shotgun (WGS) entry which is preliminary data.</text>
</comment>
<dbReference type="AlphaFoldDB" id="A0A8S4SCH3"/>
<keyword evidence="2" id="KW-1185">Reference proteome</keyword>
<reference evidence="1" key="1">
    <citation type="submission" date="2022-03" db="EMBL/GenBank/DDBJ databases">
        <authorList>
            <person name="Lindestad O."/>
        </authorList>
    </citation>
    <scope>NUCLEOTIDE SEQUENCE</scope>
</reference>
<sequence>MVHFKTDNAEIRITSQGNILKNEKDFKSTVIYNEMNGTRNLEGCGEGARRRAPPDDIDFVPSPARVTPTPALSIRPRVLSSRAYGHLRQKLRLNDMTPQLKIPTCDPRAASPRRSLMNPPAESHSVEIALPPRDALVHAGGKNKLFVTIKMVNQTNFSNCEVKL</sequence>
<evidence type="ECO:0000313" key="2">
    <source>
        <dbReference type="Proteomes" id="UP000838756"/>
    </source>
</evidence>
<evidence type="ECO:0000313" key="1">
    <source>
        <dbReference type="EMBL" id="CAH2266649.1"/>
    </source>
</evidence>
<organism evidence="1 2">
    <name type="scientific">Pararge aegeria aegeria</name>
    <dbReference type="NCBI Taxonomy" id="348720"/>
    <lineage>
        <taxon>Eukaryota</taxon>
        <taxon>Metazoa</taxon>
        <taxon>Ecdysozoa</taxon>
        <taxon>Arthropoda</taxon>
        <taxon>Hexapoda</taxon>
        <taxon>Insecta</taxon>
        <taxon>Pterygota</taxon>
        <taxon>Neoptera</taxon>
        <taxon>Endopterygota</taxon>
        <taxon>Lepidoptera</taxon>
        <taxon>Glossata</taxon>
        <taxon>Ditrysia</taxon>
        <taxon>Papilionoidea</taxon>
        <taxon>Nymphalidae</taxon>
        <taxon>Satyrinae</taxon>
        <taxon>Satyrini</taxon>
        <taxon>Parargina</taxon>
        <taxon>Pararge</taxon>
    </lineage>
</organism>